<dbReference type="HOGENOM" id="CLU_062999_0_0_9"/>
<feature type="domain" description="AAA+ ATPase" evidence="2">
    <location>
        <begin position="182"/>
        <end position="315"/>
    </location>
</feature>
<dbReference type="PANTHER" id="PTHR30050">
    <property type="entry name" value="CHROMOSOMAL REPLICATION INITIATOR PROTEIN DNAA"/>
    <property type="match status" value="1"/>
</dbReference>
<evidence type="ECO:0000256" key="1">
    <source>
        <dbReference type="SAM" id="Coils"/>
    </source>
</evidence>
<sequence length="331" mass="37794">MSLTNSQHDAIMRIYGNIQTRNRRIHDERVEEVYAACPRIPEIENEIIDLSARSAPIIIRGDEGAMEEYRRELARLNNEHERLLAVSGFPKDYLAPIYDCPVCHDTGLADGRQCACFKKKVVDMFYMRSNLKNIVASENFGTFSFDWYSKTDIDKTTGLSSYDNMKNVMSICRQFINDFDKGFHNLLIYGAPGVGKTFLSNCIAKELLDSSHSVIYLTAVELFDAFGNFNDEDDDEGTAVEYILDCDLLIIDDLGTELSNSFTNSKLFYCINERMLKRRATIISTNLSLGELSSVYSERLMSRITSTYTILKVFGKDIRLQKRSRQLNTGR</sequence>
<keyword evidence="4" id="KW-1185">Reference proteome</keyword>
<name>B7AUR4_9FIRM</name>
<feature type="coiled-coil region" evidence="1">
    <location>
        <begin position="59"/>
        <end position="86"/>
    </location>
</feature>
<dbReference type="Pfam" id="PF01695">
    <property type="entry name" value="IstB_IS21"/>
    <property type="match status" value="1"/>
</dbReference>
<dbReference type="AlphaFoldDB" id="B7AUR4"/>
<comment type="caution">
    <text evidence="3">The sequence shown here is derived from an EMBL/GenBank/DDBJ whole genome shotgun (WGS) entry which is preliminary data.</text>
</comment>
<evidence type="ECO:0000313" key="4">
    <source>
        <dbReference type="Proteomes" id="UP000003136"/>
    </source>
</evidence>
<dbReference type="EMBL" id="ABVQ01000037">
    <property type="protein sequence ID" value="EEC55955.1"/>
    <property type="molecule type" value="Genomic_DNA"/>
</dbReference>
<dbReference type="InterPro" id="IPR027417">
    <property type="entry name" value="P-loop_NTPase"/>
</dbReference>
<dbReference type="InterPro" id="IPR003593">
    <property type="entry name" value="AAA+_ATPase"/>
</dbReference>
<reference evidence="3 4" key="2">
    <citation type="submission" date="2008-11" db="EMBL/GenBank/DDBJ databases">
        <authorList>
            <person name="Fulton L."/>
            <person name="Clifton S."/>
            <person name="Fulton B."/>
            <person name="Xu J."/>
            <person name="Minx P."/>
            <person name="Pepin K.H."/>
            <person name="Johnson M."/>
            <person name="Bhonagiri V."/>
            <person name="Nash W.E."/>
            <person name="Mardis E.R."/>
            <person name="Wilson R.K."/>
        </authorList>
    </citation>
    <scope>NUCLEOTIDE SEQUENCE [LARGE SCALE GENOMIC DNA]</scope>
    <source>
        <strain evidence="3 4">ATCC 43243</strain>
    </source>
</reference>
<dbReference type="SMART" id="SM00382">
    <property type="entry name" value="AAA"/>
    <property type="match status" value="1"/>
</dbReference>
<proteinExistence type="predicted"/>
<dbReference type="GO" id="GO:0005524">
    <property type="term" value="F:ATP binding"/>
    <property type="evidence" value="ECO:0007669"/>
    <property type="project" value="InterPro"/>
</dbReference>
<evidence type="ECO:0000313" key="3">
    <source>
        <dbReference type="EMBL" id="EEC55955.1"/>
    </source>
</evidence>
<dbReference type="SUPFAM" id="SSF52540">
    <property type="entry name" value="P-loop containing nucleoside triphosphate hydrolases"/>
    <property type="match status" value="1"/>
</dbReference>
<dbReference type="eggNOG" id="COG1484">
    <property type="taxonomic scope" value="Bacteria"/>
</dbReference>
<dbReference type="Proteomes" id="UP000003136">
    <property type="component" value="Unassembled WGS sequence"/>
</dbReference>
<organism evidence="3 4">
    <name type="scientific">[Bacteroides] pectinophilus ATCC 43243</name>
    <dbReference type="NCBI Taxonomy" id="483218"/>
    <lineage>
        <taxon>Bacteria</taxon>
        <taxon>Bacillati</taxon>
        <taxon>Bacillota</taxon>
        <taxon>Clostridia</taxon>
        <taxon>Eubacteriales</taxon>
    </lineage>
</organism>
<dbReference type="PANTHER" id="PTHR30050:SF4">
    <property type="entry name" value="ATP-BINDING PROTEIN RV3427C IN INSERTION SEQUENCE-RELATED"/>
    <property type="match status" value="1"/>
</dbReference>
<keyword evidence="1" id="KW-0175">Coiled coil</keyword>
<dbReference type="InterPro" id="IPR002611">
    <property type="entry name" value="IstB_ATP-bd"/>
</dbReference>
<dbReference type="GO" id="GO:0006260">
    <property type="term" value="P:DNA replication"/>
    <property type="evidence" value="ECO:0007669"/>
    <property type="project" value="TreeGrafter"/>
</dbReference>
<dbReference type="STRING" id="483218.BACPEC_02462"/>
<evidence type="ECO:0000259" key="2">
    <source>
        <dbReference type="SMART" id="SM00382"/>
    </source>
</evidence>
<reference evidence="3 4" key="1">
    <citation type="submission" date="2008-11" db="EMBL/GenBank/DDBJ databases">
        <title>Draft genome sequence of Bacteroides pectinophilus (ATCC 43243).</title>
        <authorList>
            <person name="Sudarsanam P."/>
            <person name="Ley R."/>
            <person name="Guruge J."/>
            <person name="Turnbaugh P.J."/>
            <person name="Mahowald M."/>
            <person name="Liep D."/>
            <person name="Gordon J."/>
        </authorList>
    </citation>
    <scope>NUCLEOTIDE SEQUENCE [LARGE SCALE GENOMIC DNA]</scope>
    <source>
        <strain evidence="3 4">ATCC 43243</strain>
    </source>
</reference>
<dbReference type="Gene3D" id="3.40.50.300">
    <property type="entry name" value="P-loop containing nucleotide triphosphate hydrolases"/>
    <property type="match status" value="1"/>
</dbReference>
<gene>
    <name evidence="3" type="ORF">BACPEC_02462</name>
</gene>
<protein>
    <recommendedName>
        <fullName evidence="2">AAA+ ATPase domain-containing protein</fullName>
    </recommendedName>
</protein>
<dbReference type="NCBIfam" id="NF005304">
    <property type="entry name" value="PRK06835.1"/>
    <property type="match status" value="1"/>
</dbReference>
<dbReference type="CDD" id="cd00009">
    <property type="entry name" value="AAA"/>
    <property type="match status" value="1"/>
</dbReference>
<accession>B7AUR4</accession>